<name>A0A7W9CGX9_9CAUL</name>
<dbReference type="InterPro" id="IPR036061">
    <property type="entry name" value="CheW-like_dom_sf"/>
</dbReference>
<dbReference type="EMBL" id="JACHOR010000001">
    <property type="protein sequence ID" value="MBB5745291.1"/>
    <property type="molecule type" value="Genomic_DNA"/>
</dbReference>
<dbReference type="GO" id="GO:0006935">
    <property type="term" value="P:chemotaxis"/>
    <property type="evidence" value="ECO:0007669"/>
    <property type="project" value="InterPro"/>
</dbReference>
<proteinExistence type="predicted"/>
<evidence type="ECO:0000313" key="2">
    <source>
        <dbReference type="EMBL" id="MBB5745291.1"/>
    </source>
</evidence>
<dbReference type="Proteomes" id="UP000545037">
    <property type="component" value="Unassembled WGS sequence"/>
</dbReference>
<accession>A0A7W9CGX9</accession>
<dbReference type="PANTHER" id="PTHR22617:SF23">
    <property type="entry name" value="CHEMOTAXIS PROTEIN CHEW"/>
    <property type="match status" value="1"/>
</dbReference>
<sequence>MTPFETEVAGPGTGGMLELISFEIGGQEYCIDVRSVREIRGWTATTPMPQTPDYILGVINLRGAVMPVLDLRCRLGLGRTEPSSRHVIVVIQHGPRMAGVLVDGVQETFQLDASLLQAPPAMDSDANDRFVDAIIPLEGRMLSRLVVGSLLPLEAHAEAA</sequence>
<dbReference type="PROSITE" id="PS50851">
    <property type="entry name" value="CHEW"/>
    <property type="match status" value="1"/>
</dbReference>
<dbReference type="Gene3D" id="2.30.30.40">
    <property type="entry name" value="SH3 Domains"/>
    <property type="match status" value="1"/>
</dbReference>
<dbReference type="AlphaFoldDB" id="A0A7W9CGX9"/>
<dbReference type="CDD" id="cd00732">
    <property type="entry name" value="CheW"/>
    <property type="match status" value="1"/>
</dbReference>
<reference evidence="2 3" key="1">
    <citation type="submission" date="2020-08" db="EMBL/GenBank/DDBJ databases">
        <title>Genomic Encyclopedia of Type Strains, Phase IV (KMG-IV): sequencing the most valuable type-strain genomes for metagenomic binning, comparative biology and taxonomic classification.</title>
        <authorList>
            <person name="Goeker M."/>
        </authorList>
    </citation>
    <scope>NUCLEOTIDE SEQUENCE [LARGE SCALE GENOMIC DNA]</scope>
    <source>
        <strain evidence="2 3">DSM 4737</strain>
    </source>
</reference>
<evidence type="ECO:0000259" key="1">
    <source>
        <dbReference type="PROSITE" id="PS50851"/>
    </source>
</evidence>
<dbReference type="SUPFAM" id="SSF50341">
    <property type="entry name" value="CheW-like"/>
    <property type="match status" value="1"/>
</dbReference>
<dbReference type="RefSeq" id="WP_183212187.1">
    <property type="nucleotide sequence ID" value="NZ_JACHOR010000001.1"/>
</dbReference>
<dbReference type="Pfam" id="PF01584">
    <property type="entry name" value="CheW"/>
    <property type="match status" value="1"/>
</dbReference>
<dbReference type="GO" id="GO:0005829">
    <property type="term" value="C:cytosol"/>
    <property type="evidence" value="ECO:0007669"/>
    <property type="project" value="TreeGrafter"/>
</dbReference>
<gene>
    <name evidence="2" type="ORF">GGR13_000863</name>
</gene>
<evidence type="ECO:0000313" key="3">
    <source>
        <dbReference type="Proteomes" id="UP000545037"/>
    </source>
</evidence>
<dbReference type="PANTHER" id="PTHR22617">
    <property type="entry name" value="CHEMOTAXIS SENSOR HISTIDINE KINASE-RELATED"/>
    <property type="match status" value="1"/>
</dbReference>
<comment type="caution">
    <text evidence="2">The sequence shown here is derived from an EMBL/GenBank/DDBJ whole genome shotgun (WGS) entry which is preliminary data.</text>
</comment>
<dbReference type="SMART" id="SM00260">
    <property type="entry name" value="CheW"/>
    <property type="match status" value="1"/>
</dbReference>
<dbReference type="GO" id="GO:0007165">
    <property type="term" value="P:signal transduction"/>
    <property type="evidence" value="ECO:0007669"/>
    <property type="project" value="InterPro"/>
</dbReference>
<keyword evidence="3" id="KW-1185">Reference proteome</keyword>
<dbReference type="InterPro" id="IPR002545">
    <property type="entry name" value="CheW-lke_dom"/>
</dbReference>
<dbReference type="InterPro" id="IPR039315">
    <property type="entry name" value="CheW"/>
</dbReference>
<dbReference type="Gene3D" id="2.40.50.180">
    <property type="entry name" value="CheA-289, Domain 4"/>
    <property type="match status" value="1"/>
</dbReference>
<feature type="domain" description="CheW-like" evidence="1">
    <location>
        <begin position="16"/>
        <end position="156"/>
    </location>
</feature>
<organism evidence="2 3">
    <name type="scientific">Brevundimonas variabilis</name>
    <dbReference type="NCBI Taxonomy" id="74312"/>
    <lineage>
        <taxon>Bacteria</taxon>
        <taxon>Pseudomonadati</taxon>
        <taxon>Pseudomonadota</taxon>
        <taxon>Alphaproteobacteria</taxon>
        <taxon>Caulobacterales</taxon>
        <taxon>Caulobacteraceae</taxon>
        <taxon>Brevundimonas</taxon>
    </lineage>
</organism>
<protein>
    <submittedName>
        <fullName evidence="2">Purine-binding chemotaxis protein CheW</fullName>
    </submittedName>
</protein>